<dbReference type="InterPro" id="IPR036013">
    <property type="entry name" value="Band_7/SPFH_dom_sf"/>
</dbReference>
<name>A0AAN7R3T8_TRANT</name>
<sequence>MPHMFELKELNTRIKKRHRRGSVIGIREMGQAFGCLQVDQSTVAIRENFGKFDDVLEPGCHCLPWCFGSQLAGHLSLRVQQLDVRCETKTKDNVFVTVVASIQYRALAEKAADAFYKLSNTRAQIQDYVFDVIRASVPKLDLDSTFEQKNDIANAVEDELEKAMSAYGYEIVQTLIVDIEPDEHVKRPMNEINAGRICTNEDGCQREGEAEKILQIKRAEGDAESKYLAGLGIARQRQAIVDGLRDSVLAFSENVPGTTSKDVMDMVLVTQYFDTLKEIGASSKSSSIFIPHGPGAIKDVSAQIREGLLQANAAQ</sequence>
<accession>A0AAN7R3T8</accession>
<evidence type="ECO:0000256" key="2">
    <source>
        <dbReference type="ARBA" id="ARBA00022707"/>
    </source>
</evidence>
<dbReference type="InterPro" id="IPR001107">
    <property type="entry name" value="Band_7"/>
</dbReference>
<gene>
    <name evidence="5" type="ORF">SAY86_002885</name>
</gene>
<dbReference type="AlphaFoldDB" id="A0AAN7R3T8"/>
<feature type="domain" description="Band 7" evidence="4">
    <location>
        <begin position="33"/>
        <end position="193"/>
    </location>
</feature>
<dbReference type="Gene3D" id="3.30.479.30">
    <property type="entry name" value="Band 7 domain"/>
    <property type="match status" value="1"/>
</dbReference>
<evidence type="ECO:0000313" key="5">
    <source>
        <dbReference type="EMBL" id="KAK4786196.1"/>
    </source>
</evidence>
<evidence type="ECO:0000256" key="3">
    <source>
        <dbReference type="ARBA" id="ARBA00023288"/>
    </source>
</evidence>
<dbReference type="PANTHER" id="PTHR43327:SF31">
    <property type="entry name" value="HYPERSENSITIVE-INDUCED RESPONSE PROTEIN 2"/>
    <property type="match status" value="1"/>
</dbReference>
<dbReference type="EMBL" id="JAXQNO010000013">
    <property type="protein sequence ID" value="KAK4786196.1"/>
    <property type="molecule type" value="Genomic_DNA"/>
</dbReference>
<dbReference type="SMART" id="SM00244">
    <property type="entry name" value="PHB"/>
    <property type="match status" value="1"/>
</dbReference>
<dbReference type="InterPro" id="IPR050710">
    <property type="entry name" value="Band7/mec-2_domain"/>
</dbReference>
<dbReference type="Proteomes" id="UP001346149">
    <property type="component" value="Unassembled WGS sequence"/>
</dbReference>
<dbReference type="FunFam" id="3.30.479.30:FF:000013">
    <property type="entry name" value="Hypersensitive-induced response protein 1"/>
    <property type="match status" value="1"/>
</dbReference>
<keyword evidence="3" id="KW-0449">Lipoprotein</keyword>
<organism evidence="5 6">
    <name type="scientific">Trapa natans</name>
    <name type="common">Water chestnut</name>
    <dbReference type="NCBI Taxonomy" id="22666"/>
    <lineage>
        <taxon>Eukaryota</taxon>
        <taxon>Viridiplantae</taxon>
        <taxon>Streptophyta</taxon>
        <taxon>Embryophyta</taxon>
        <taxon>Tracheophyta</taxon>
        <taxon>Spermatophyta</taxon>
        <taxon>Magnoliopsida</taxon>
        <taxon>eudicotyledons</taxon>
        <taxon>Gunneridae</taxon>
        <taxon>Pentapetalae</taxon>
        <taxon>rosids</taxon>
        <taxon>malvids</taxon>
        <taxon>Myrtales</taxon>
        <taxon>Lythraceae</taxon>
        <taxon>Trapa</taxon>
    </lineage>
</organism>
<dbReference type="Pfam" id="PF01145">
    <property type="entry name" value="Band_7"/>
    <property type="match status" value="1"/>
</dbReference>
<dbReference type="CDD" id="cd03407">
    <property type="entry name" value="SPFH_like_u4"/>
    <property type="match status" value="1"/>
</dbReference>
<evidence type="ECO:0000256" key="1">
    <source>
        <dbReference type="ARBA" id="ARBA00004342"/>
    </source>
</evidence>
<dbReference type="SUPFAM" id="SSF117892">
    <property type="entry name" value="Band 7/SPFH domain"/>
    <property type="match status" value="1"/>
</dbReference>
<comment type="subcellular location">
    <subcellularLocation>
        <location evidence="1">Cell membrane</location>
        <topology evidence="1">Lipid-anchor</topology>
        <orientation evidence="1">Cytoplasmic side</orientation>
    </subcellularLocation>
</comment>
<reference evidence="5 6" key="1">
    <citation type="journal article" date="2023" name="Hortic Res">
        <title>Pangenome of water caltrop reveals structural variations and asymmetric subgenome divergence after allopolyploidization.</title>
        <authorList>
            <person name="Zhang X."/>
            <person name="Chen Y."/>
            <person name="Wang L."/>
            <person name="Yuan Y."/>
            <person name="Fang M."/>
            <person name="Shi L."/>
            <person name="Lu R."/>
            <person name="Comes H.P."/>
            <person name="Ma Y."/>
            <person name="Chen Y."/>
            <person name="Huang G."/>
            <person name="Zhou Y."/>
            <person name="Zheng Z."/>
            <person name="Qiu Y."/>
        </authorList>
    </citation>
    <scope>NUCLEOTIDE SEQUENCE [LARGE SCALE GENOMIC DNA]</scope>
    <source>
        <strain evidence="5">F231</strain>
    </source>
</reference>
<comment type="caution">
    <text evidence="5">The sequence shown here is derived from an EMBL/GenBank/DDBJ whole genome shotgun (WGS) entry which is preliminary data.</text>
</comment>
<dbReference type="GO" id="GO:0005739">
    <property type="term" value="C:mitochondrion"/>
    <property type="evidence" value="ECO:0007669"/>
    <property type="project" value="TreeGrafter"/>
</dbReference>
<keyword evidence="6" id="KW-1185">Reference proteome</keyword>
<dbReference type="PANTHER" id="PTHR43327">
    <property type="entry name" value="STOMATIN-LIKE PROTEIN 2, MITOCHONDRIAL"/>
    <property type="match status" value="1"/>
</dbReference>
<evidence type="ECO:0000259" key="4">
    <source>
        <dbReference type="SMART" id="SM00244"/>
    </source>
</evidence>
<dbReference type="GO" id="GO:0005886">
    <property type="term" value="C:plasma membrane"/>
    <property type="evidence" value="ECO:0007669"/>
    <property type="project" value="UniProtKB-SubCell"/>
</dbReference>
<keyword evidence="2" id="KW-0519">Myristate</keyword>
<protein>
    <recommendedName>
        <fullName evidence="4">Band 7 domain-containing protein</fullName>
    </recommendedName>
</protein>
<proteinExistence type="predicted"/>
<evidence type="ECO:0000313" key="6">
    <source>
        <dbReference type="Proteomes" id="UP001346149"/>
    </source>
</evidence>